<dbReference type="SUPFAM" id="SSF46955">
    <property type="entry name" value="Putative DNA-binding domain"/>
    <property type="match status" value="1"/>
</dbReference>
<dbReference type="Pfam" id="PF13411">
    <property type="entry name" value="MerR_1"/>
    <property type="match status" value="1"/>
</dbReference>
<evidence type="ECO:0000313" key="7">
    <source>
        <dbReference type="Proteomes" id="UP001204320"/>
    </source>
</evidence>
<evidence type="ECO:0000256" key="3">
    <source>
        <dbReference type="ARBA" id="ARBA00023159"/>
    </source>
</evidence>
<dbReference type="SMART" id="SM00422">
    <property type="entry name" value="HTH_MERR"/>
    <property type="match status" value="1"/>
</dbReference>
<dbReference type="InterPro" id="IPR000551">
    <property type="entry name" value="MerR-type_HTH_dom"/>
</dbReference>
<accession>A0ABT1ZAT9</accession>
<name>A0ABT1ZAT9_9ACTN</name>
<keyword evidence="3" id="KW-0010">Activator</keyword>
<dbReference type="InterPro" id="IPR012925">
    <property type="entry name" value="TipAS_dom"/>
</dbReference>
<dbReference type="PRINTS" id="PR00040">
    <property type="entry name" value="HTHMERR"/>
</dbReference>
<evidence type="ECO:0000256" key="2">
    <source>
        <dbReference type="ARBA" id="ARBA00023125"/>
    </source>
</evidence>
<dbReference type="InterPro" id="IPR009061">
    <property type="entry name" value="DNA-bd_dom_put_sf"/>
</dbReference>
<dbReference type="RefSeq" id="WP_258499727.1">
    <property type="nucleotide sequence ID" value="NZ_JANSKA010000008.1"/>
</dbReference>
<dbReference type="PANTHER" id="PTHR30204">
    <property type="entry name" value="REDOX-CYCLING DRUG-SENSING TRANSCRIPTIONAL ACTIVATOR SOXR"/>
    <property type="match status" value="1"/>
</dbReference>
<evidence type="ECO:0000256" key="4">
    <source>
        <dbReference type="ARBA" id="ARBA00023163"/>
    </source>
</evidence>
<keyword evidence="2" id="KW-0238">DNA-binding</keyword>
<reference evidence="6 7" key="1">
    <citation type="submission" date="2022-08" db="EMBL/GenBank/DDBJ databases">
        <title>Tractidigestivibacter montrealensis type strain KD21.</title>
        <authorList>
            <person name="Diop K."/>
            <person name="Richard C."/>
            <person name="Routy B."/>
        </authorList>
    </citation>
    <scope>NUCLEOTIDE SEQUENCE [LARGE SCALE GENOMIC DNA]</scope>
    <source>
        <strain evidence="6 7">KD21</strain>
    </source>
</reference>
<dbReference type="Gene3D" id="1.10.490.50">
    <property type="entry name" value="Antibiotic binding domain of TipA-like multidrug resistance regulators"/>
    <property type="match status" value="1"/>
</dbReference>
<organism evidence="6 7">
    <name type="scientific">Tractidigestivibacter montrealensis</name>
    <dbReference type="NCBI Taxonomy" id="2972466"/>
    <lineage>
        <taxon>Bacteria</taxon>
        <taxon>Bacillati</taxon>
        <taxon>Actinomycetota</taxon>
        <taxon>Coriobacteriia</taxon>
        <taxon>Coriobacteriales</taxon>
        <taxon>Atopobiaceae</taxon>
        <taxon>Tractidigestivibacter</taxon>
    </lineage>
</organism>
<dbReference type="EMBL" id="JANSKA010000008">
    <property type="protein sequence ID" value="MCR9037330.1"/>
    <property type="molecule type" value="Genomic_DNA"/>
</dbReference>
<dbReference type="PANTHER" id="PTHR30204:SF90">
    <property type="entry name" value="HTH-TYPE TRANSCRIPTIONAL ACTIVATOR MTA"/>
    <property type="match status" value="1"/>
</dbReference>
<dbReference type="SUPFAM" id="SSF89082">
    <property type="entry name" value="Antibiotic binding domain of TipA-like multidrug resistance regulators"/>
    <property type="match status" value="1"/>
</dbReference>
<evidence type="ECO:0000256" key="1">
    <source>
        <dbReference type="ARBA" id="ARBA00023015"/>
    </source>
</evidence>
<dbReference type="Gene3D" id="1.10.1660.10">
    <property type="match status" value="1"/>
</dbReference>
<comment type="caution">
    <text evidence="6">The sequence shown here is derived from an EMBL/GenBank/DDBJ whole genome shotgun (WGS) entry which is preliminary data.</text>
</comment>
<evidence type="ECO:0000259" key="5">
    <source>
        <dbReference type="PROSITE" id="PS50937"/>
    </source>
</evidence>
<dbReference type="Pfam" id="PF07739">
    <property type="entry name" value="TipAS"/>
    <property type="match status" value="1"/>
</dbReference>
<sequence length="268" mass="30229">MRDTQPAGRTYTIGELATMSGTTERALRHYEDLGLLSPARGENGYRRYGEKDVERLQQVLLFRACGMGLSDIRGLLESPGYSAEEALKVHLKTLRARQRELEALVETVEKTIATMKGRETMTNEERFRGLKEHAIEANESAYGAEARERYGNDAVDAANERVRAMAERDWDEMRELEQGIIRQLKAAMATGDPAGDAARELVALHRRWICGYWGDGRYSAKAHLSLGEMYLADERFRDYYDSRVGARATEFLVAALRSWLGDGQAQAE</sequence>
<dbReference type="CDD" id="cd01106">
    <property type="entry name" value="HTH_TipAL-Mta"/>
    <property type="match status" value="1"/>
</dbReference>
<dbReference type="PROSITE" id="PS50937">
    <property type="entry name" value="HTH_MERR_2"/>
    <property type="match status" value="1"/>
</dbReference>
<proteinExistence type="predicted"/>
<dbReference type="Proteomes" id="UP001204320">
    <property type="component" value="Unassembled WGS sequence"/>
</dbReference>
<dbReference type="InterPro" id="IPR036244">
    <property type="entry name" value="TipA-like_antibiotic-bd"/>
</dbReference>
<protein>
    <submittedName>
        <fullName evidence="6">MerR family transcriptional regulator</fullName>
    </submittedName>
</protein>
<feature type="domain" description="HTH merR-type" evidence="5">
    <location>
        <begin position="10"/>
        <end position="78"/>
    </location>
</feature>
<keyword evidence="1" id="KW-0805">Transcription regulation</keyword>
<gene>
    <name evidence="6" type="ORF">NVS32_10255</name>
</gene>
<dbReference type="InterPro" id="IPR047057">
    <property type="entry name" value="MerR_fam"/>
</dbReference>
<evidence type="ECO:0000313" key="6">
    <source>
        <dbReference type="EMBL" id="MCR9037330.1"/>
    </source>
</evidence>
<keyword evidence="4" id="KW-0804">Transcription</keyword>
<keyword evidence="7" id="KW-1185">Reference proteome</keyword>